<dbReference type="EMBL" id="LDAU01000120">
    <property type="protein sequence ID" value="KRX04237.1"/>
    <property type="molecule type" value="Genomic_DNA"/>
</dbReference>
<dbReference type="PANTHER" id="PTHR43358:SF4">
    <property type="entry name" value="ALPHA_BETA HYDROLASE FOLD-1 DOMAIN-CONTAINING PROTEIN"/>
    <property type="match status" value="1"/>
</dbReference>
<sequence length="508" mass="58316">MFGMKGGYSDLWKAIIRPPRDEYTIEDLGPKEFKVQGRRVKRTDIELQNDRKLKIQCSHFEPVRRPCKELPCVIYMHGNCSSRVESLNCLDVLIPQNITLFALDFSGCGQSEGEYISLGFYEREDIAKIVEYLRQTGRTSTIGLWGRSMGAVTALMHADRDPSIAGLVLDSPFSSLRSLAEDLCKKHSSIPKFVMSAAMMFIKSTIKDKAKFDLDKLNPLENHVKKAFIPALFLAAKDDSFIEPKHTKKLHDSYAGDKNLIMVEGDHNTQRPQFALDSIGIFFYNTLQVQYLVPENGVYEDEKGISSKKSENLKDLNEIKRHDGKIGNEDLVQHALGGNLIVDDEDEEFNRAIEESLKAANQSVQKQQQQQGKSKKITIQQTSSVQPMGDEETNLSREEQKLQDFYDEDDDDNQIVDNQQQQQQNNFAQKQKEQQQQNFKQQQQSNQYYGSDAYKQKQNSIQNKMQYQQNNVQEVNLIDFDDIQDSPDQNQQNKKNQNEQQQICDDLI</sequence>
<dbReference type="SUPFAM" id="SSF53474">
    <property type="entry name" value="alpha/beta-Hydrolases"/>
    <property type="match status" value="1"/>
</dbReference>
<protein>
    <recommendedName>
        <fullName evidence="2">Serine aminopeptidase S33 domain-containing protein</fullName>
    </recommendedName>
</protein>
<feature type="region of interest" description="Disordered" evidence="1">
    <location>
        <begin position="420"/>
        <end position="448"/>
    </location>
</feature>
<dbReference type="PANTHER" id="PTHR43358">
    <property type="entry name" value="ALPHA/BETA-HYDROLASE"/>
    <property type="match status" value="1"/>
</dbReference>
<dbReference type="Pfam" id="PF12146">
    <property type="entry name" value="Hydrolase_4"/>
    <property type="match status" value="1"/>
</dbReference>
<dbReference type="PROSITE" id="PS50330">
    <property type="entry name" value="UIM"/>
    <property type="match status" value="1"/>
</dbReference>
<dbReference type="InterPro" id="IPR022742">
    <property type="entry name" value="Hydrolase_4"/>
</dbReference>
<keyword evidence="4" id="KW-1185">Reference proteome</keyword>
<dbReference type="OMA" id="PCKELPC"/>
<reference evidence="3 4" key="1">
    <citation type="journal article" date="2015" name="Sci. Rep.">
        <title>Genome of the facultative scuticociliatosis pathogen Pseudocohnilembus persalinus provides insight into its virulence through horizontal gene transfer.</title>
        <authorList>
            <person name="Xiong J."/>
            <person name="Wang G."/>
            <person name="Cheng J."/>
            <person name="Tian M."/>
            <person name="Pan X."/>
            <person name="Warren A."/>
            <person name="Jiang C."/>
            <person name="Yuan D."/>
            <person name="Miao W."/>
        </authorList>
    </citation>
    <scope>NUCLEOTIDE SEQUENCE [LARGE SCALE GENOMIC DNA]</scope>
    <source>
        <strain evidence="3">36N120E</strain>
    </source>
</reference>
<evidence type="ECO:0000259" key="2">
    <source>
        <dbReference type="Pfam" id="PF12146"/>
    </source>
</evidence>
<feature type="region of interest" description="Disordered" evidence="1">
    <location>
        <begin position="363"/>
        <end position="395"/>
    </location>
</feature>
<name>A0A0V0QPW0_PSEPJ</name>
<organism evidence="3 4">
    <name type="scientific">Pseudocohnilembus persalinus</name>
    <name type="common">Ciliate</name>
    <dbReference type="NCBI Taxonomy" id="266149"/>
    <lineage>
        <taxon>Eukaryota</taxon>
        <taxon>Sar</taxon>
        <taxon>Alveolata</taxon>
        <taxon>Ciliophora</taxon>
        <taxon>Intramacronucleata</taxon>
        <taxon>Oligohymenophorea</taxon>
        <taxon>Scuticociliatia</taxon>
        <taxon>Philasterida</taxon>
        <taxon>Pseudocohnilembidae</taxon>
        <taxon>Pseudocohnilembus</taxon>
    </lineage>
</organism>
<feature type="compositionally biased region" description="Low complexity" evidence="1">
    <location>
        <begin position="489"/>
        <end position="502"/>
    </location>
</feature>
<gene>
    <name evidence="3" type="ORF">PPERSA_11361</name>
</gene>
<dbReference type="InParanoid" id="A0A0V0QPW0"/>
<dbReference type="Gene3D" id="3.40.50.1820">
    <property type="entry name" value="alpha/beta hydrolase"/>
    <property type="match status" value="1"/>
</dbReference>
<dbReference type="InterPro" id="IPR029058">
    <property type="entry name" value="AB_hydrolase_fold"/>
</dbReference>
<evidence type="ECO:0000313" key="3">
    <source>
        <dbReference type="EMBL" id="KRX04237.1"/>
    </source>
</evidence>
<feature type="domain" description="Serine aminopeptidase S33" evidence="2">
    <location>
        <begin position="72"/>
        <end position="179"/>
    </location>
</feature>
<dbReference type="InterPro" id="IPR052920">
    <property type="entry name" value="DNA-binding_regulatory"/>
</dbReference>
<accession>A0A0V0QPW0</accession>
<evidence type="ECO:0000256" key="1">
    <source>
        <dbReference type="SAM" id="MobiDB-lite"/>
    </source>
</evidence>
<dbReference type="OrthoDB" id="10249433at2759"/>
<comment type="caution">
    <text evidence="3">The sequence shown here is derived from an EMBL/GenBank/DDBJ whole genome shotgun (WGS) entry which is preliminary data.</text>
</comment>
<dbReference type="Proteomes" id="UP000054937">
    <property type="component" value="Unassembled WGS sequence"/>
</dbReference>
<evidence type="ECO:0000313" key="4">
    <source>
        <dbReference type="Proteomes" id="UP000054937"/>
    </source>
</evidence>
<feature type="compositionally biased region" description="Low complexity" evidence="1">
    <location>
        <begin position="363"/>
        <end position="382"/>
    </location>
</feature>
<feature type="compositionally biased region" description="Low complexity" evidence="1">
    <location>
        <begin position="420"/>
        <end position="447"/>
    </location>
</feature>
<feature type="region of interest" description="Disordered" evidence="1">
    <location>
        <begin position="478"/>
        <end position="508"/>
    </location>
</feature>
<proteinExistence type="predicted"/>
<dbReference type="InterPro" id="IPR003903">
    <property type="entry name" value="UIM_dom"/>
</dbReference>
<dbReference type="AlphaFoldDB" id="A0A0V0QPW0"/>